<reference evidence="10 11" key="1">
    <citation type="submission" date="2020-04" db="EMBL/GenBank/DDBJ databases">
        <title>Perkinsus olseni comparative genomics.</title>
        <authorList>
            <person name="Bogema D.R."/>
        </authorList>
    </citation>
    <scope>NUCLEOTIDE SEQUENCE [LARGE SCALE GENOMIC DNA]</scope>
    <source>
        <strain evidence="10">ATCC PRA-31</strain>
    </source>
</reference>
<feature type="active site" description="Charge relay system" evidence="7">
    <location>
        <position position="368"/>
    </location>
</feature>
<accession>A0A7J6MNA6</accession>
<dbReference type="PROSITE" id="PS00138">
    <property type="entry name" value="SUBTILASE_SER"/>
    <property type="match status" value="1"/>
</dbReference>
<protein>
    <recommendedName>
        <fullName evidence="6">subtilisin</fullName>
        <ecNumber evidence="6">3.4.21.62</ecNumber>
    </recommendedName>
</protein>
<dbReference type="PRINTS" id="PR00723">
    <property type="entry name" value="SUBTILISIN"/>
</dbReference>
<evidence type="ECO:0000256" key="5">
    <source>
        <dbReference type="ARBA" id="ARBA00023529"/>
    </source>
</evidence>
<evidence type="ECO:0000256" key="3">
    <source>
        <dbReference type="ARBA" id="ARBA00022801"/>
    </source>
</evidence>
<name>A0A7J6MNA6_PEROL</name>
<evidence type="ECO:0000313" key="11">
    <source>
        <dbReference type="Proteomes" id="UP000572268"/>
    </source>
</evidence>
<evidence type="ECO:0000256" key="1">
    <source>
        <dbReference type="ARBA" id="ARBA00011073"/>
    </source>
</evidence>
<keyword evidence="2 7" id="KW-0645">Protease</keyword>
<dbReference type="InterPro" id="IPR023827">
    <property type="entry name" value="Peptidase_S8_Asp-AS"/>
</dbReference>
<dbReference type="PANTHER" id="PTHR43806">
    <property type="entry name" value="PEPTIDASE S8"/>
    <property type="match status" value="1"/>
</dbReference>
<dbReference type="InterPro" id="IPR000209">
    <property type="entry name" value="Peptidase_S8/S53_dom"/>
</dbReference>
<dbReference type="AlphaFoldDB" id="A0A7J6MNA6"/>
<dbReference type="InterPro" id="IPR023828">
    <property type="entry name" value="Peptidase_S8_Ser-AS"/>
</dbReference>
<dbReference type="GO" id="GO:0006508">
    <property type="term" value="P:proteolysis"/>
    <property type="evidence" value="ECO:0007669"/>
    <property type="project" value="UniProtKB-KW"/>
</dbReference>
<dbReference type="Pfam" id="PF00082">
    <property type="entry name" value="Peptidase_S8"/>
    <property type="match status" value="1"/>
</dbReference>
<keyword evidence="3 7" id="KW-0378">Hydrolase</keyword>
<feature type="active site" description="Charge relay system" evidence="7">
    <location>
        <position position="201"/>
    </location>
</feature>
<dbReference type="InterPro" id="IPR015500">
    <property type="entry name" value="Peptidase_S8_subtilisin-rel"/>
</dbReference>
<comment type="caution">
    <text evidence="10">The sequence shown here is derived from an EMBL/GenBank/DDBJ whole genome shotgun (WGS) entry which is preliminary data.</text>
</comment>
<dbReference type="Proteomes" id="UP000572268">
    <property type="component" value="Unassembled WGS sequence"/>
</dbReference>
<comment type="similarity">
    <text evidence="1 7 8">Belongs to the peptidase S8 family.</text>
</comment>
<evidence type="ECO:0000256" key="2">
    <source>
        <dbReference type="ARBA" id="ARBA00022670"/>
    </source>
</evidence>
<dbReference type="EMBL" id="JABANN010000058">
    <property type="protein sequence ID" value="KAF4673089.1"/>
    <property type="molecule type" value="Genomic_DNA"/>
</dbReference>
<keyword evidence="4 7" id="KW-0720">Serine protease</keyword>
<dbReference type="PROSITE" id="PS00136">
    <property type="entry name" value="SUBTILASE_ASP"/>
    <property type="match status" value="1"/>
</dbReference>
<dbReference type="InterPro" id="IPR036852">
    <property type="entry name" value="Peptidase_S8/S53_dom_sf"/>
</dbReference>
<evidence type="ECO:0000256" key="6">
    <source>
        <dbReference type="ARBA" id="ARBA00023619"/>
    </source>
</evidence>
<comment type="catalytic activity">
    <reaction evidence="5">
        <text>Hydrolysis of proteins with broad specificity for peptide bonds, and a preference for a large uncharged residue in P1. Hydrolyzes peptide amides.</text>
        <dbReference type="EC" id="3.4.21.62"/>
    </reaction>
</comment>
<dbReference type="PANTHER" id="PTHR43806:SF11">
    <property type="entry name" value="CEREVISIN-RELATED"/>
    <property type="match status" value="1"/>
</dbReference>
<evidence type="ECO:0000256" key="7">
    <source>
        <dbReference type="PROSITE-ProRule" id="PRU01240"/>
    </source>
</evidence>
<sequence>MRIPFAIPYASLVVGATAPPSSTIVSIKSATGDVNIRQLPGMLARAGHTPDPEVASFLDTAEITTLEYVHSQVVQTPPHTIDSEALCSFVTSASNKLLLQSECAEDGSGVVFKLDSDLHVNDPDAGYQKHLKWMDMGEVWEVALPHVSRLVKAAVLDAGIDWTDRDFAPLRGRVAKRSGGYLEGGWNFFSNSSDLTTGETHGTNVCKILAAKSNNSFGIAGVAPNVTLIPLQMVDDDTNLPLSKFLAAIDMAIDLEVDVMSVSLGYYFSRLNATKQHLLWNALHSAHQHGILLVSAAGNDDDEASDIYPCWFGGPLSICVANLDDHRPQNFLNAHSNFGERVDVAAYGTNIFTGRDEDGNLRYFSGTSASTPVVTGLVAILLSMGTDPMMVKRLLLANVDPMAPIHHGAIRGGAINALKTVEDAIRSRPVNLTAGEGGGGCRSDFDPG</sequence>
<evidence type="ECO:0000313" key="10">
    <source>
        <dbReference type="EMBL" id="KAF4673089.1"/>
    </source>
</evidence>
<feature type="active site" description="Charge relay system" evidence="7">
    <location>
        <position position="157"/>
    </location>
</feature>
<feature type="domain" description="Peptidase S8/S53" evidence="9">
    <location>
        <begin position="151"/>
        <end position="396"/>
    </location>
</feature>
<evidence type="ECO:0000259" key="9">
    <source>
        <dbReference type="Pfam" id="PF00082"/>
    </source>
</evidence>
<gene>
    <name evidence="10" type="ORF">FOL46_007795</name>
</gene>
<dbReference type="InterPro" id="IPR050131">
    <property type="entry name" value="Peptidase_S8_subtilisin-like"/>
</dbReference>
<evidence type="ECO:0000256" key="4">
    <source>
        <dbReference type="ARBA" id="ARBA00022825"/>
    </source>
</evidence>
<dbReference type="SUPFAM" id="SSF52743">
    <property type="entry name" value="Subtilisin-like"/>
    <property type="match status" value="1"/>
</dbReference>
<dbReference type="EC" id="3.4.21.62" evidence="6"/>
<dbReference type="Gene3D" id="3.40.50.200">
    <property type="entry name" value="Peptidase S8/S53 domain"/>
    <property type="match status" value="1"/>
</dbReference>
<dbReference type="GO" id="GO:0004252">
    <property type="term" value="F:serine-type endopeptidase activity"/>
    <property type="evidence" value="ECO:0007669"/>
    <property type="project" value="UniProtKB-UniRule"/>
</dbReference>
<evidence type="ECO:0000256" key="8">
    <source>
        <dbReference type="RuleBase" id="RU003355"/>
    </source>
</evidence>
<dbReference type="PROSITE" id="PS51892">
    <property type="entry name" value="SUBTILASE"/>
    <property type="match status" value="1"/>
</dbReference>
<proteinExistence type="inferred from homology"/>
<organism evidence="10 11">
    <name type="scientific">Perkinsus olseni</name>
    <name type="common">Perkinsus atlanticus</name>
    <dbReference type="NCBI Taxonomy" id="32597"/>
    <lineage>
        <taxon>Eukaryota</taxon>
        <taxon>Sar</taxon>
        <taxon>Alveolata</taxon>
        <taxon>Perkinsozoa</taxon>
        <taxon>Perkinsea</taxon>
        <taxon>Perkinsida</taxon>
        <taxon>Perkinsidae</taxon>
        <taxon>Perkinsus</taxon>
    </lineage>
</organism>